<evidence type="ECO:0000256" key="1">
    <source>
        <dbReference type="SAM" id="MobiDB-lite"/>
    </source>
</evidence>
<feature type="region of interest" description="Disordered" evidence="1">
    <location>
        <begin position="72"/>
        <end position="107"/>
    </location>
</feature>
<organism evidence="2 3">
    <name type="scientific">Methylorubrum zatmanii</name>
    <dbReference type="NCBI Taxonomy" id="29429"/>
    <lineage>
        <taxon>Bacteria</taxon>
        <taxon>Pseudomonadati</taxon>
        <taxon>Pseudomonadota</taxon>
        <taxon>Alphaproteobacteria</taxon>
        <taxon>Hyphomicrobiales</taxon>
        <taxon>Methylobacteriaceae</taxon>
        <taxon>Methylorubrum</taxon>
    </lineage>
</organism>
<proteinExistence type="predicted"/>
<name>A0ABW1WY73_9HYPH</name>
<gene>
    <name evidence="2" type="ORF">ACFQDP_21080</name>
</gene>
<sequence>MSPEQRRLARHALGLPNRYRRSYRNRFLAGGRDENWLGLVEDGLAESGEPDDLGRTWLWLTRAGAEAALEPGERLCREDFPPPPAARDASGRFARRPPQSSTLAPGA</sequence>
<feature type="compositionally biased region" description="Polar residues" evidence="1">
    <location>
        <begin position="98"/>
        <end position="107"/>
    </location>
</feature>
<evidence type="ECO:0000313" key="2">
    <source>
        <dbReference type="EMBL" id="MFC6391804.1"/>
    </source>
</evidence>
<dbReference type="RefSeq" id="WP_009865673.1">
    <property type="nucleotide sequence ID" value="NZ_JBHSTT010000085.1"/>
</dbReference>
<protein>
    <submittedName>
        <fullName evidence="2">Uncharacterized protein</fullName>
    </submittedName>
</protein>
<reference evidence="3" key="1">
    <citation type="journal article" date="2019" name="Int. J. Syst. Evol. Microbiol.">
        <title>The Global Catalogue of Microorganisms (GCM) 10K type strain sequencing project: providing services to taxonomists for standard genome sequencing and annotation.</title>
        <authorList>
            <consortium name="The Broad Institute Genomics Platform"/>
            <consortium name="The Broad Institute Genome Sequencing Center for Infectious Disease"/>
            <person name="Wu L."/>
            <person name="Ma J."/>
        </authorList>
    </citation>
    <scope>NUCLEOTIDE SEQUENCE [LARGE SCALE GENOMIC DNA]</scope>
    <source>
        <strain evidence="3">CCUG 36916</strain>
    </source>
</reference>
<dbReference type="Proteomes" id="UP001596237">
    <property type="component" value="Unassembled WGS sequence"/>
</dbReference>
<accession>A0ABW1WY73</accession>
<keyword evidence="3" id="KW-1185">Reference proteome</keyword>
<comment type="caution">
    <text evidence="2">The sequence shown here is derived from an EMBL/GenBank/DDBJ whole genome shotgun (WGS) entry which is preliminary data.</text>
</comment>
<dbReference type="EMBL" id="JBHSTT010000085">
    <property type="protein sequence ID" value="MFC6391804.1"/>
    <property type="molecule type" value="Genomic_DNA"/>
</dbReference>
<evidence type="ECO:0000313" key="3">
    <source>
        <dbReference type="Proteomes" id="UP001596237"/>
    </source>
</evidence>